<reference evidence="2" key="1">
    <citation type="journal article" date="2017" name="Toxicon">
        <title>Venom-gland transcriptomics and venom proteomics of the Hentz striped scorpion (Centruroides hentzi; Buthidae) reveal high toxin diversity in a harmless member of a lethal family.</title>
        <authorList>
            <person name="Ward M.J."/>
            <person name="Ellsworth S.A."/>
            <person name="Rokyta D.R."/>
        </authorList>
    </citation>
    <scope>NUCLEOTIDE SEQUENCE</scope>
    <source>
        <tissue evidence="2">Venom gland</tissue>
    </source>
</reference>
<evidence type="ECO:0000256" key="1">
    <source>
        <dbReference type="SAM" id="SignalP"/>
    </source>
</evidence>
<keyword evidence="1" id="KW-0732">Signal</keyword>
<dbReference type="AlphaFoldDB" id="A0A2I9LPZ0"/>
<protein>
    <submittedName>
        <fullName evidence="2">Venom protein</fullName>
    </submittedName>
</protein>
<proteinExistence type="predicted"/>
<feature type="signal peptide" evidence="1">
    <location>
        <begin position="1"/>
        <end position="21"/>
    </location>
</feature>
<feature type="chain" id="PRO_5014458116" evidence="1">
    <location>
        <begin position="22"/>
        <end position="100"/>
    </location>
</feature>
<dbReference type="EMBL" id="GFWZ01000454">
    <property type="protein sequence ID" value="MBW20444.1"/>
    <property type="molecule type" value="Transcribed_RNA"/>
</dbReference>
<sequence>MTQRLIIFLVCFFLATISVKSNPVVDPTKFENLQRLVELALKAEGPDKCLLDSNLRDDCESCSKVTKSVVVNTFCCKEKLGIKEWCMEFLNYALPESAQR</sequence>
<dbReference type="PANTHER" id="PTHR39945">
    <property type="entry name" value="FI14129P"/>
    <property type="match status" value="1"/>
</dbReference>
<name>A0A2I9LPZ0_9SCOR</name>
<dbReference type="PANTHER" id="PTHR39945:SF1">
    <property type="entry name" value="FI14129P"/>
    <property type="match status" value="1"/>
</dbReference>
<evidence type="ECO:0000313" key="2">
    <source>
        <dbReference type="EMBL" id="MBW20444.1"/>
    </source>
</evidence>
<organism evidence="2">
    <name type="scientific">Centruroides hentzi</name>
    <dbReference type="NCBI Taxonomy" id="88313"/>
    <lineage>
        <taxon>Eukaryota</taxon>
        <taxon>Metazoa</taxon>
        <taxon>Ecdysozoa</taxon>
        <taxon>Arthropoda</taxon>
        <taxon>Chelicerata</taxon>
        <taxon>Arachnida</taxon>
        <taxon>Scorpiones</taxon>
        <taxon>Buthida</taxon>
        <taxon>Buthoidea</taxon>
        <taxon>Buthidae</taxon>
        <taxon>Centruroides</taxon>
    </lineage>
</organism>
<accession>A0A2I9LPZ0</accession>